<dbReference type="EMBL" id="MN448280">
    <property type="protein sequence ID" value="QFG74128.1"/>
    <property type="molecule type" value="Genomic_DNA"/>
</dbReference>
<sequence length="87" mass="10497">MDNRISHKDSITNHKDPPAYIPKTIYSPKQKKRVKNKQYKVFQETYEVFQKQQKKSKEKKTKNDPQYMCSTCRDVIDTIYAYCKRIC</sequence>
<feature type="region of interest" description="Disordered" evidence="1">
    <location>
        <begin position="1"/>
        <end position="23"/>
    </location>
</feature>
<accession>A0A5J6VK14</accession>
<reference evidence="2" key="1">
    <citation type="journal article" date="2019" name="Philos. Trans. R. Soc. Lond., B, Biol. Sci.">
        <title>Targeted metagenomic recovery of four divergent viruses reveals shared and distinctive characteristics of giant viruses of marine eukaryotes.</title>
        <authorList>
            <person name="Needham D.M."/>
            <person name="Poirier C."/>
            <person name="Hehenberger E."/>
            <person name="Jimenez V."/>
            <person name="Swalwell J.E."/>
            <person name="Santoro A.E."/>
            <person name="Worden A.Z."/>
        </authorList>
    </citation>
    <scope>NUCLEOTIDE SEQUENCE</scope>
    <source>
        <strain evidence="2">OPacV-662</strain>
    </source>
</reference>
<protein>
    <submittedName>
        <fullName evidence="2">Uncharacterized protein</fullName>
    </submittedName>
</protein>
<evidence type="ECO:0000256" key="1">
    <source>
        <dbReference type="SAM" id="MobiDB-lite"/>
    </source>
</evidence>
<feature type="compositionally biased region" description="Basic and acidic residues" evidence="1">
    <location>
        <begin position="1"/>
        <end position="17"/>
    </location>
</feature>
<proteinExistence type="predicted"/>
<organism evidence="2">
    <name type="scientific">Megaviridae environmental sample</name>
    <dbReference type="NCBI Taxonomy" id="1737588"/>
    <lineage>
        <taxon>Viruses</taxon>
        <taxon>Varidnaviria</taxon>
        <taxon>Bamfordvirae</taxon>
        <taxon>Nucleocytoviricota</taxon>
        <taxon>Megaviricetes</taxon>
        <taxon>Imitervirales</taxon>
        <taxon>Mimiviridae</taxon>
        <taxon>environmental samples</taxon>
    </lineage>
</organism>
<name>A0A5J6VK14_9VIRU</name>
<evidence type="ECO:0000313" key="2">
    <source>
        <dbReference type="EMBL" id="QFG74128.1"/>
    </source>
</evidence>